<dbReference type="AlphaFoldDB" id="A0AAV4ET37"/>
<feature type="region of interest" description="Disordered" evidence="1">
    <location>
        <begin position="36"/>
        <end position="74"/>
    </location>
</feature>
<dbReference type="Proteomes" id="UP000762676">
    <property type="component" value="Unassembled WGS sequence"/>
</dbReference>
<keyword evidence="3" id="KW-1185">Reference proteome</keyword>
<protein>
    <submittedName>
        <fullName evidence="2">Uncharacterized protein</fullName>
    </submittedName>
</protein>
<name>A0AAV4ET37_9GAST</name>
<evidence type="ECO:0000256" key="1">
    <source>
        <dbReference type="SAM" id="MobiDB-lite"/>
    </source>
</evidence>
<proteinExistence type="predicted"/>
<accession>A0AAV4ET37</accession>
<evidence type="ECO:0000313" key="3">
    <source>
        <dbReference type="Proteomes" id="UP000762676"/>
    </source>
</evidence>
<dbReference type="EMBL" id="BMAT01003890">
    <property type="protein sequence ID" value="GFR64328.1"/>
    <property type="molecule type" value="Genomic_DNA"/>
</dbReference>
<feature type="compositionally biased region" description="Basic residues" evidence="1">
    <location>
        <begin position="36"/>
        <end position="45"/>
    </location>
</feature>
<evidence type="ECO:0000313" key="2">
    <source>
        <dbReference type="EMBL" id="GFR64328.1"/>
    </source>
</evidence>
<sequence length="95" mass="11543">MEVEMRRRKWRWIRHMLMKPSQCITRRSLVWNPQGRRARGRPRMTWRRETEAEMASAQKTWKKTGSDSTRSDDVEDLCWRPVLPGELRSEEETIN</sequence>
<organism evidence="2 3">
    <name type="scientific">Elysia marginata</name>
    <dbReference type="NCBI Taxonomy" id="1093978"/>
    <lineage>
        <taxon>Eukaryota</taxon>
        <taxon>Metazoa</taxon>
        <taxon>Spiralia</taxon>
        <taxon>Lophotrochozoa</taxon>
        <taxon>Mollusca</taxon>
        <taxon>Gastropoda</taxon>
        <taxon>Heterobranchia</taxon>
        <taxon>Euthyneura</taxon>
        <taxon>Panpulmonata</taxon>
        <taxon>Sacoglossa</taxon>
        <taxon>Placobranchoidea</taxon>
        <taxon>Plakobranchidae</taxon>
        <taxon>Elysia</taxon>
    </lineage>
</organism>
<gene>
    <name evidence="2" type="ORF">ElyMa_001919900</name>
</gene>
<comment type="caution">
    <text evidence="2">The sequence shown here is derived from an EMBL/GenBank/DDBJ whole genome shotgun (WGS) entry which is preliminary data.</text>
</comment>
<reference evidence="2 3" key="1">
    <citation type="journal article" date="2021" name="Elife">
        <title>Chloroplast acquisition without the gene transfer in kleptoplastic sea slugs, Plakobranchus ocellatus.</title>
        <authorList>
            <person name="Maeda T."/>
            <person name="Takahashi S."/>
            <person name="Yoshida T."/>
            <person name="Shimamura S."/>
            <person name="Takaki Y."/>
            <person name="Nagai Y."/>
            <person name="Toyoda A."/>
            <person name="Suzuki Y."/>
            <person name="Arimoto A."/>
            <person name="Ishii H."/>
            <person name="Satoh N."/>
            <person name="Nishiyama T."/>
            <person name="Hasebe M."/>
            <person name="Maruyama T."/>
            <person name="Minagawa J."/>
            <person name="Obokata J."/>
            <person name="Shigenobu S."/>
        </authorList>
    </citation>
    <scope>NUCLEOTIDE SEQUENCE [LARGE SCALE GENOMIC DNA]</scope>
</reference>